<dbReference type="EMBL" id="CAJHNH020002735">
    <property type="protein sequence ID" value="CAG5127579.1"/>
    <property type="molecule type" value="Genomic_DNA"/>
</dbReference>
<evidence type="ECO:0008006" key="4">
    <source>
        <dbReference type="Google" id="ProtNLM"/>
    </source>
</evidence>
<dbReference type="OrthoDB" id="5370059at2759"/>
<name>A0A8S3ZE93_9EUPU</name>
<organism evidence="2 3">
    <name type="scientific">Candidula unifasciata</name>
    <dbReference type="NCBI Taxonomy" id="100452"/>
    <lineage>
        <taxon>Eukaryota</taxon>
        <taxon>Metazoa</taxon>
        <taxon>Spiralia</taxon>
        <taxon>Lophotrochozoa</taxon>
        <taxon>Mollusca</taxon>
        <taxon>Gastropoda</taxon>
        <taxon>Heterobranchia</taxon>
        <taxon>Euthyneura</taxon>
        <taxon>Panpulmonata</taxon>
        <taxon>Eupulmonata</taxon>
        <taxon>Stylommatophora</taxon>
        <taxon>Helicina</taxon>
        <taxon>Helicoidea</taxon>
        <taxon>Geomitridae</taxon>
        <taxon>Candidula</taxon>
    </lineage>
</organism>
<proteinExistence type="predicted"/>
<dbReference type="PROSITE" id="PS00626">
    <property type="entry name" value="RCC1_2"/>
    <property type="match status" value="1"/>
</dbReference>
<dbReference type="PANTHER" id="PTHR46849:SF1">
    <property type="entry name" value="RCC1 DOMAIN-CONTAINING PROTEIN 1"/>
    <property type="match status" value="1"/>
</dbReference>
<dbReference type="InterPro" id="IPR052830">
    <property type="entry name" value="RCC1_domain-containing"/>
</dbReference>
<dbReference type="Gene3D" id="2.130.10.30">
    <property type="entry name" value="Regulator of chromosome condensation 1/beta-lactamase-inhibitor protein II"/>
    <property type="match status" value="2"/>
</dbReference>
<dbReference type="PROSITE" id="PS50012">
    <property type="entry name" value="RCC1_3"/>
    <property type="match status" value="3"/>
</dbReference>
<feature type="repeat" description="RCC1" evidence="1">
    <location>
        <begin position="350"/>
        <end position="400"/>
    </location>
</feature>
<dbReference type="PRINTS" id="PR00633">
    <property type="entry name" value="RCCNDNSATION"/>
</dbReference>
<comment type="caution">
    <text evidence="2">The sequence shown here is derived from an EMBL/GenBank/DDBJ whole genome shotgun (WGS) entry which is preliminary data.</text>
</comment>
<keyword evidence="3" id="KW-1185">Reference proteome</keyword>
<evidence type="ECO:0000256" key="1">
    <source>
        <dbReference type="PROSITE-ProRule" id="PRU00235"/>
    </source>
</evidence>
<dbReference type="InterPro" id="IPR009091">
    <property type="entry name" value="RCC1/BLIP-II"/>
</dbReference>
<protein>
    <recommendedName>
        <fullName evidence="4">RCC1 domain-containing protein 1</fullName>
    </recommendedName>
</protein>
<feature type="repeat" description="RCC1" evidence="1">
    <location>
        <begin position="228"/>
        <end position="279"/>
    </location>
</feature>
<accession>A0A8S3ZE93</accession>
<dbReference type="PANTHER" id="PTHR46849">
    <property type="entry name" value="RCC1 DOMAIN-CONTAINING PROTEIN 1"/>
    <property type="match status" value="1"/>
</dbReference>
<dbReference type="Pfam" id="PF00415">
    <property type="entry name" value="RCC1"/>
    <property type="match status" value="1"/>
</dbReference>
<reference evidence="2" key="1">
    <citation type="submission" date="2021-04" db="EMBL/GenBank/DDBJ databases">
        <authorList>
            <consortium name="Molecular Ecology Group"/>
        </authorList>
    </citation>
    <scope>NUCLEOTIDE SEQUENCE</scope>
</reference>
<dbReference type="InterPro" id="IPR000408">
    <property type="entry name" value="Reg_chr_condens"/>
</dbReference>
<dbReference type="Proteomes" id="UP000678393">
    <property type="component" value="Unassembled WGS sequence"/>
</dbReference>
<sequence>MALTLYGCGHNGFSQLDGFKCLKFNELGLCTSDKCTRIKPDKRTKIALPEQLFQLNEGYSLHKLLITWARLAATLKRDTNSYTSVITGFMNMTAQEAGSCGEASILDGQVVMASTDTDILLGGSEDTIPDKIIHEKSTASQSIAVLLPSTAARVSLVCGGHHHVFAVYDSVTVGKLHVSEDEFTKNDDGNTKENTEETHFDLHSIDSGVEVTEISCGKEHVLILAHVGTVFSYGLGSRGQLGHYSVEPEISPRLLASLEGLRMRSICAGGWHSASVSDCGDVYMWGWNESGQLGVPALSKAVSSSLSAEDDEDRVGIQTEPLCITSLPDELNVAAVACGSRHSVILSDTGRVFSCGWNTYGQLGLGDTENRDTFTEVVSFRGLCVEIYAGQWNSFFLCNPNKHGS</sequence>
<gene>
    <name evidence="2" type="ORF">CUNI_LOCUS13137</name>
</gene>
<dbReference type="AlphaFoldDB" id="A0A8S3ZE93"/>
<evidence type="ECO:0000313" key="2">
    <source>
        <dbReference type="EMBL" id="CAG5127579.1"/>
    </source>
</evidence>
<evidence type="ECO:0000313" key="3">
    <source>
        <dbReference type="Proteomes" id="UP000678393"/>
    </source>
</evidence>
<dbReference type="Pfam" id="PF13540">
    <property type="entry name" value="RCC1_2"/>
    <property type="match status" value="1"/>
</dbReference>
<dbReference type="SUPFAM" id="SSF50985">
    <property type="entry name" value="RCC1/BLIP-II"/>
    <property type="match status" value="1"/>
</dbReference>
<feature type="repeat" description="RCC1" evidence="1">
    <location>
        <begin position="280"/>
        <end position="349"/>
    </location>
</feature>